<proteinExistence type="inferred from homology"/>
<feature type="domain" description="Methyltransferase type 11" evidence="4">
    <location>
        <begin position="43"/>
        <end position="134"/>
    </location>
</feature>
<dbReference type="PANTHER" id="PTHR44942:SF4">
    <property type="entry name" value="METHYLTRANSFERASE TYPE 11 DOMAIN-CONTAINING PROTEIN"/>
    <property type="match status" value="1"/>
</dbReference>
<dbReference type="EMBL" id="DXHS01000059">
    <property type="protein sequence ID" value="HIW02365.1"/>
    <property type="molecule type" value="Genomic_DNA"/>
</dbReference>
<dbReference type="PANTHER" id="PTHR44942">
    <property type="entry name" value="METHYLTRANSF_11 DOMAIN-CONTAINING PROTEIN"/>
    <property type="match status" value="1"/>
</dbReference>
<dbReference type="SUPFAM" id="SSF53335">
    <property type="entry name" value="S-adenosyl-L-methionine-dependent methyltransferases"/>
    <property type="match status" value="1"/>
</dbReference>
<dbReference type="InterPro" id="IPR013216">
    <property type="entry name" value="Methyltransf_11"/>
</dbReference>
<sequence length="253" mass="27920">MDNTEKFSGKADVYERFRPSYPQALYDFISRRFLPERVGTVIDTGSGTGKFALPLAPLCGRLICVEPNADMRRKLCANAAGRDNVEVISSAADNIPLPPASTELITAAQAFHWFDRAAFGRECARLLRNGGHVALIWNIRKSCDIRDELYSVNKKYCPLFGGFSGGYSDKDIRSFDDFFAKGTSDVASFSNDTVFFGEEEFVGRCLSSSYAPAPGSDGYTAYVAALAELYDRYARGGRLTVPMDAVMFFGKVY</sequence>
<organism evidence="5 6">
    <name type="scientific">Candidatus Protoclostridium stercorigallinarum</name>
    <dbReference type="NCBI Taxonomy" id="2838741"/>
    <lineage>
        <taxon>Bacteria</taxon>
        <taxon>Bacillati</taxon>
        <taxon>Bacillota</taxon>
        <taxon>Clostridia</taxon>
        <taxon>Candidatus Protoclostridium</taxon>
    </lineage>
</organism>
<gene>
    <name evidence="5" type="ORF">H9892_03415</name>
</gene>
<dbReference type="GO" id="GO:0008757">
    <property type="term" value="F:S-adenosylmethionine-dependent methyltransferase activity"/>
    <property type="evidence" value="ECO:0007669"/>
    <property type="project" value="InterPro"/>
</dbReference>
<dbReference type="Gene3D" id="3.40.50.150">
    <property type="entry name" value="Vaccinia Virus protein VP39"/>
    <property type="match status" value="1"/>
</dbReference>
<protein>
    <submittedName>
        <fullName evidence="5">Class I SAM-dependent methyltransferase</fullName>
    </submittedName>
</protein>
<keyword evidence="2 5" id="KW-0489">Methyltransferase</keyword>
<keyword evidence="3" id="KW-0808">Transferase</keyword>
<comment type="caution">
    <text evidence="5">The sequence shown here is derived from an EMBL/GenBank/DDBJ whole genome shotgun (WGS) entry which is preliminary data.</text>
</comment>
<reference evidence="5" key="2">
    <citation type="submission" date="2021-04" db="EMBL/GenBank/DDBJ databases">
        <authorList>
            <person name="Gilroy R."/>
        </authorList>
    </citation>
    <scope>NUCLEOTIDE SEQUENCE</scope>
    <source>
        <strain evidence="5">12435</strain>
    </source>
</reference>
<accession>A0A9D1PZA2</accession>
<dbReference type="InterPro" id="IPR051052">
    <property type="entry name" value="Diverse_substrate_MTase"/>
</dbReference>
<dbReference type="InterPro" id="IPR029063">
    <property type="entry name" value="SAM-dependent_MTases_sf"/>
</dbReference>
<dbReference type="CDD" id="cd02440">
    <property type="entry name" value="AdoMet_MTases"/>
    <property type="match status" value="1"/>
</dbReference>
<evidence type="ECO:0000256" key="3">
    <source>
        <dbReference type="ARBA" id="ARBA00022679"/>
    </source>
</evidence>
<dbReference type="Pfam" id="PF08241">
    <property type="entry name" value="Methyltransf_11"/>
    <property type="match status" value="1"/>
</dbReference>
<evidence type="ECO:0000256" key="2">
    <source>
        <dbReference type="ARBA" id="ARBA00022603"/>
    </source>
</evidence>
<dbReference type="GO" id="GO:0032259">
    <property type="term" value="P:methylation"/>
    <property type="evidence" value="ECO:0007669"/>
    <property type="project" value="UniProtKB-KW"/>
</dbReference>
<comment type="similarity">
    <text evidence="1">Belongs to the methyltransferase superfamily.</text>
</comment>
<evidence type="ECO:0000259" key="4">
    <source>
        <dbReference type="Pfam" id="PF08241"/>
    </source>
</evidence>
<name>A0A9D1PZA2_9FIRM</name>
<evidence type="ECO:0000313" key="6">
    <source>
        <dbReference type="Proteomes" id="UP000823990"/>
    </source>
</evidence>
<dbReference type="AlphaFoldDB" id="A0A9D1PZA2"/>
<reference evidence="5" key="1">
    <citation type="journal article" date="2021" name="PeerJ">
        <title>Extensive microbial diversity within the chicken gut microbiome revealed by metagenomics and culture.</title>
        <authorList>
            <person name="Gilroy R."/>
            <person name="Ravi A."/>
            <person name="Getino M."/>
            <person name="Pursley I."/>
            <person name="Horton D.L."/>
            <person name="Alikhan N.F."/>
            <person name="Baker D."/>
            <person name="Gharbi K."/>
            <person name="Hall N."/>
            <person name="Watson M."/>
            <person name="Adriaenssens E.M."/>
            <person name="Foster-Nyarko E."/>
            <person name="Jarju S."/>
            <person name="Secka A."/>
            <person name="Antonio M."/>
            <person name="Oren A."/>
            <person name="Chaudhuri R.R."/>
            <person name="La Ragione R."/>
            <person name="Hildebrand F."/>
            <person name="Pallen M.J."/>
        </authorList>
    </citation>
    <scope>NUCLEOTIDE SEQUENCE</scope>
    <source>
        <strain evidence="5">12435</strain>
    </source>
</reference>
<evidence type="ECO:0000256" key="1">
    <source>
        <dbReference type="ARBA" id="ARBA00008361"/>
    </source>
</evidence>
<evidence type="ECO:0000313" key="5">
    <source>
        <dbReference type="EMBL" id="HIW02365.1"/>
    </source>
</evidence>
<dbReference type="Proteomes" id="UP000823990">
    <property type="component" value="Unassembled WGS sequence"/>
</dbReference>